<evidence type="ECO:0000256" key="1">
    <source>
        <dbReference type="SAM" id="MobiDB-lite"/>
    </source>
</evidence>
<protein>
    <submittedName>
        <fullName evidence="2">Uncharacterized protein</fullName>
    </submittedName>
</protein>
<gene>
    <name evidence="2" type="ORF">Taro_023711</name>
</gene>
<dbReference type="EMBL" id="NMUH01001303">
    <property type="protein sequence ID" value="MQL91104.1"/>
    <property type="molecule type" value="Genomic_DNA"/>
</dbReference>
<dbReference type="AlphaFoldDB" id="A0A843VC96"/>
<dbReference type="Proteomes" id="UP000652761">
    <property type="component" value="Unassembled WGS sequence"/>
</dbReference>
<reference evidence="2" key="1">
    <citation type="submission" date="2017-07" db="EMBL/GenBank/DDBJ databases">
        <title>Taro Niue Genome Assembly and Annotation.</title>
        <authorList>
            <person name="Atibalentja N."/>
            <person name="Keating K."/>
            <person name="Fields C.J."/>
        </authorList>
    </citation>
    <scope>NUCLEOTIDE SEQUENCE</scope>
    <source>
        <strain evidence="2">Niue_2</strain>
        <tissue evidence="2">Leaf</tissue>
    </source>
</reference>
<proteinExistence type="predicted"/>
<comment type="caution">
    <text evidence="2">The sequence shown here is derived from an EMBL/GenBank/DDBJ whole genome shotgun (WGS) entry which is preliminary data.</text>
</comment>
<evidence type="ECO:0000313" key="3">
    <source>
        <dbReference type="Proteomes" id="UP000652761"/>
    </source>
</evidence>
<accession>A0A843VC96</accession>
<sequence length="417" mass="46988">MEDAPAHGEQEIQGEPTVSAPADPFQEGIAKDVSNEVEEPIISSGEKRKGVASRIPLLIRKAHHRSKKRKIHSTEAKEIGAVKVELHKMRSELGSMKQLMTNISDFAIKEVRPSGPVVKESGPSGPIAEEGQWSQWQSQLDLKYLYRLLLCPQSLLFLLLFRLQLPLLHLHLSQPHQHLNLPRSLFQNTSCQCGLDVWCVRVWSRRYGRLNLGGLIGGSHVEANLYDLQNIGLPEDSFLTPFSLSLGLFSRPLLPHYFQWLQKASWGIVERAAVMNRTRKRRSEVHLKAKEEDGEVDSNFSKVVNMDMEEVCSSRSSFSSHRQVVAEEYCSSGEGAGRYGRLNLGGLIGGSHVDANLCNLQNIGLPEDSFLTPFSLSHALFSRPLLPHYFQWLQKASWGIVEREAVTNRTRKRRSEV</sequence>
<feature type="region of interest" description="Disordered" evidence="1">
    <location>
        <begin position="1"/>
        <end position="36"/>
    </location>
</feature>
<feature type="compositionally biased region" description="Basic and acidic residues" evidence="1">
    <location>
        <begin position="1"/>
        <end position="10"/>
    </location>
</feature>
<organism evidence="2 3">
    <name type="scientific">Colocasia esculenta</name>
    <name type="common">Wild taro</name>
    <name type="synonym">Arum esculentum</name>
    <dbReference type="NCBI Taxonomy" id="4460"/>
    <lineage>
        <taxon>Eukaryota</taxon>
        <taxon>Viridiplantae</taxon>
        <taxon>Streptophyta</taxon>
        <taxon>Embryophyta</taxon>
        <taxon>Tracheophyta</taxon>
        <taxon>Spermatophyta</taxon>
        <taxon>Magnoliopsida</taxon>
        <taxon>Liliopsida</taxon>
        <taxon>Araceae</taxon>
        <taxon>Aroideae</taxon>
        <taxon>Colocasieae</taxon>
        <taxon>Colocasia</taxon>
    </lineage>
</organism>
<evidence type="ECO:0000313" key="2">
    <source>
        <dbReference type="EMBL" id="MQL91104.1"/>
    </source>
</evidence>
<name>A0A843VC96_COLES</name>
<keyword evidence="3" id="KW-1185">Reference proteome</keyword>